<dbReference type="HOGENOM" id="CLU_2893645_0_0_6"/>
<organism evidence="2 3">
    <name type="scientific">Acinetobacter pseudolwoffii</name>
    <dbReference type="NCBI Taxonomy" id="2053287"/>
    <lineage>
        <taxon>Bacteria</taxon>
        <taxon>Pseudomonadati</taxon>
        <taxon>Pseudomonadota</taxon>
        <taxon>Gammaproteobacteria</taxon>
        <taxon>Moraxellales</taxon>
        <taxon>Moraxellaceae</taxon>
        <taxon>Acinetobacter</taxon>
    </lineage>
</organism>
<feature type="transmembrane region" description="Helical" evidence="1">
    <location>
        <begin position="7"/>
        <end position="29"/>
    </location>
</feature>
<dbReference type="RefSeq" id="WP_005171766.1">
    <property type="nucleotide sequence ID" value="NZ_KB850035.1"/>
</dbReference>
<feature type="transmembrane region" description="Helical" evidence="1">
    <location>
        <begin position="41"/>
        <end position="59"/>
    </location>
</feature>
<keyword evidence="1" id="KW-0472">Membrane</keyword>
<keyword evidence="1" id="KW-1133">Transmembrane helix</keyword>
<comment type="caution">
    <text evidence="2">The sequence shown here is derived from an EMBL/GenBank/DDBJ whole genome shotgun (WGS) entry which is preliminary data.</text>
</comment>
<dbReference type="AlphaFoldDB" id="N9M0Q9"/>
<dbReference type="EMBL" id="APRJ01000011">
    <property type="protein sequence ID" value="ENW86655.1"/>
    <property type="molecule type" value="Genomic_DNA"/>
</dbReference>
<proteinExistence type="predicted"/>
<gene>
    <name evidence="2" type="ORF">F906_01714</name>
</gene>
<evidence type="ECO:0000313" key="2">
    <source>
        <dbReference type="EMBL" id="ENW86655.1"/>
    </source>
</evidence>
<reference evidence="2 3" key="1">
    <citation type="submission" date="2013-02" db="EMBL/GenBank/DDBJ databases">
        <title>The Genome Sequence of Acinetobacter sp. NIPH 713.</title>
        <authorList>
            <consortium name="The Broad Institute Genome Sequencing Platform"/>
            <consortium name="The Broad Institute Genome Sequencing Center for Infectious Disease"/>
            <person name="Cerqueira G."/>
            <person name="Feldgarden M."/>
            <person name="Courvalin P."/>
            <person name="Perichon B."/>
            <person name="Grillot-Courvalin C."/>
            <person name="Clermont D."/>
            <person name="Rocha E."/>
            <person name="Yoon E.-J."/>
            <person name="Nemec A."/>
            <person name="Walker B."/>
            <person name="Young S.K."/>
            <person name="Zeng Q."/>
            <person name="Gargeya S."/>
            <person name="Fitzgerald M."/>
            <person name="Haas B."/>
            <person name="Abouelleil A."/>
            <person name="Alvarado L."/>
            <person name="Arachchi H.M."/>
            <person name="Berlin A.M."/>
            <person name="Chapman S.B."/>
            <person name="Dewar J."/>
            <person name="Goldberg J."/>
            <person name="Griggs A."/>
            <person name="Gujja S."/>
            <person name="Hansen M."/>
            <person name="Howarth C."/>
            <person name="Imamovic A."/>
            <person name="Larimer J."/>
            <person name="McCowan C."/>
            <person name="Murphy C."/>
            <person name="Neiman D."/>
            <person name="Pearson M."/>
            <person name="Priest M."/>
            <person name="Roberts A."/>
            <person name="Saif S."/>
            <person name="Shea T."/>
            <person name="Sisk P."/>
            <person name="Sykes S."/>
            <person name="Wortman J."/>
            <person name="Nusbaum C."/>
            <person name="Birren B."/>
        </authorList>
    </citation>
    <scope>NUCLEOTIDE SEQUENCE [LARGE SCALE GENOMIC DNA]</scope>
    <source>
        <strain evidence="2 3">NIPH 713</strain>
    </source>
</reference>
<evidence type="ECO:0000256" key="1">
    <source>
        <dbReference type="SAM" id="Phobius"/>
    </source>
</evidence>
<protein>
    <submittedName>
        <fullName evidence="2">Uncharacterized protein</fullName>
    </submittedName>
</protein>
<dbReference type="PATRIC" id="fig|1217709.3.peg.1650"/>
<sequence length="62" mass="6873">MKKSENLLATLLAVYAIILVLCIAIYAIFKLLDVDIALATNLLLWSATIFAPLAILMTYTSW</sequence>
<dbReference type="Proteomes" id="UP000023774">
    <property type="component" value="Unassembled WGS sequence"/>
</dbReference>
<accession>N9M0Q9</accession>
<keyword evidence="3" id="KW-1185">Reference proteome</keyword>
<name>N9M0Q9_9GAMM</name>
<evidence type="ECO:0000313" key="3">
    <source>
        <dbReference type="Proteomes" id="UP000023774"/>
    </source>
</evidence>
<keyword evidence="1" id="KW-0812">Transmembrane</keyword>